<dbReference type="SUPFAM" id="SSF102712">
    <property type="entry name" value="JAB1/MPN domain"/>
    <property type="match status" value="1"/>
</dbReference>
<proteinExistence type="predicted"/>
<dbReference type="CDD" id="cd08070">
    <property type="entry name" value="MPN_like"/>
    <property type="match status" value="1"/>
</dbReference>
<organism evidence="7 8">
    <name type="scientific">Sphingomonas ginsenosidimutans</name>
    <dbReference type="NCBI Taxonomy" id="862134"/>
    <lineage>
        <taxon>Bacteria</taxon>
        <taxon>Pseudomonadati</taxon>
        <taxon>Pseudomonadota</taxon>
        <taxon>Alphaproteobacteria</taxon>
        <taxon>Sphingomonadales</taxon>
        <taxon>Sphingomonadaceae</taxon>
        <taxon>Sphingomonas</taxon>
    </lineage>
</organism>
<comment type="caution">
    <text evidence="7">The sequence shown here is derived from an EMBL/GenBank/DDBJ whole genome shotgun (WGS) entry which is preliminary data.</text>
</comment>
<reference evidence="7 8" key="1">
    <citation type="submission" date="2017-09" db="EMBL/GenBank/DDBJ databases">
        <title>Sphingomonas ginsenosidimutans KACC 14949, whole genome shotgun sequence.</title>
        <authorList>
            <person name="Feng G."/>
            <person name="Zhu H."/>
        </authorList>
    </citation>
    <scope>NUCLEOTIDE SEQUENCE [LARGE SCALE GENOMIC DNA]</scope>
    <source>
        <strain evidence="7 8">KACC 14949</strain>
    </source>
</reference>
<dbReference type="InterPro" id="IPR051929">
    <property type="entry name" value="VirAsm_ModProt"/>
</dbReference>
<dbReference type="InterPro" id="IPR028090">
    <property type="entry name" value="JAB_dom_prok"/>
</dbReference>
<evidence type="ECO:0000256" key="3">
    <source>
        <dbReference type="ARBA" id="ARBA00022801"/>
    </source>
</evidence>
<dbReference type="GO" id="GO:0008270">
    <property type="term" value="F:zinc ion binding"/>
    <property type="evidence" value="ECO:0007669"/>
    <property type="project" value="TreeGrafter"/>
</dbReference>
<dbReference type="Gene3D" id="3.40.140.10">
    <property type="entry name" value="Cytidine Deaminase, domain 2"/>
    <property type="match status" value="1"/>
</dbReference>
<evidence type="ECO:0000256" key="2">
    <source>
        <dbReference type="ARBA" id="ARBA00022723"/>
    </source>
</evidence>
<evidence type="ECO:0000313" key="7">
    <source>
        <dbReference type="EMBL" id="PCG08302.1"/>
    </source>
</evidence>
<protein>
    <recommendedName>
        <fullName evidence="6">JAB domain-containing protein</fullName>
    </recommendedName>
</protein>
<gene>
    <name evidence="7" type="ORF">COA17_14450</name>
</gene>
<dbReference type="AlphaFoldDB" id="A0A2A4HTS7"/>
<keyword evidence="4" id="KW-0862">Zinc</keyword>
<dbReference type="GO" id="GO:0008235">
    <property type="term" value="F:metalloexopeptidase activity"/>
    <property type="evidence" value="ECO:0007669"/>
    <property type="project" value="TreeGrafter"/>
</dbReference>
<accession>A0A2A4HTS7</accession>
<keyword evidence="2" id="KW-0479">Metal-binding</keyword>
<keyword evidence="8" id="KW-1185">Reference proteome</keyword>
<evidence type="ECO:0000313" key="8">
    <source>
        <dbReference type="Proteomes" id="UP000218784"/>
    </source>
</evidence>
<evidence type="ECO:0000256" key="5">
    <source>
        <dbReference type="ARBA" id="ARBA00023049"/>
    </source>
</evidence>
<evidence type="ECO:0000259" key="6">
    <source>
        <dbReference type="Pfam" id="PF14464"/>
    </source>
</evidence>
<dbReference type="GO" id="GO:0006508">
    <property type="term" value="P:proteolysis"/>
    <property type="evidence" value="ECO:0007669"/>
    <property type="project" value="UniProtKB-KW"/>
</dbReference>
<keyword evidence="5" id="KW-0482">Metalloprotease</keyword>
<name>A0A2A4HTS7_9SPHN</name>
<dbReference type="PANTHER" id="PTHR34858:SF1">
    <property type="entry name" value="CYSO-CYSTEINE PEPTIDASE"/>
    <property type="match status" value="1"/>
</dbReference>
<dbReference type="Proteomes" id="UP000218784">
    <property type="component" value="Unassembled WGS sequence"/>
</dbReference>
<dbReference type="Pfam" id="PF14464">
    <property type="entry name" value="Prok-JAB"/>
    <property type="match status" value="1"/>
</dbReference>
<sequence>MIGISIAHRNELIALARASPGEVCGLLLGSGERIAAIMPCANVADDPATRFELDPRALIAAHRAARGGGPQVIGHYHSHPSGRAEPSMRDAADAAPDGSIWIIVAGDEVTAWRAVAAGAMHGRFAAVTLATLGCEGGGQSPQGGHPATSSR</sequence>
<keyword evidence="1" id="KW-0645">Protease</keyword>
<evidence type="ECO:0000256" key="4">
    <source>
        <dbReference type="ARBA" id="ARBA00022833"/>
    </source>
</evidence>
<evidence type="ECO:0000256" key="1">
    <source>
        <dbReference type="ARBA" id="ARBA00022670"/>
    </source>
</evidence>
<dbReference type="RefSeq" id="WP_096613462.1">
    <property type="nucleotide sequence ID" value="NZ_NWVD01000007.1"/>
</dbReference>
<feature type="domain" description="JAB" evidence="6">
    <location>
        <begin position="8"/>
        <end position="114"/>
    </location>
</feature>
<dbReference type="PANTHER" id="PTHR34858">
    <property type="entry name" value="CYSO-CYSTEINE PEPTIDASE"/>
    <property type="match status" value="1"/>
</dbReference>
<dbReference type="EMBL" id="NWVD01000007">
    <property type="protein sequence ID" value="PCG08302.1"/>
    <property type="molecule type" value="Genomic_DNA"/>
</dbReference>
<keyword evidence="3" id="KW-0378">Hydrolase</keyword>